<organism evidence="2 3">
    <name type="scientific">Bifidobacterium catenulatum DSM 16992 = JCM 1194 = LMG 11043</name>
    <dbReference type="NCBI Taxonomy" id="566552"/>
    <lineage>
        <taxon>Bacteria</taxon>
        <taxon>Bacillati</taxon>
        <taxon>Actinomycetota</taxon>
        <taxon>Actinomycetes</taxon>
        <taxon>Bifidobacteriales</taxon>
        <taxon>Bifidobacteriaceae</taxon>
        <taxon>Bifidobacterium</taxon>
    </lineage>
</organism>
<reference evidence="2 3" key="1">
    <citation type="submission" date="2008-10" db="EMBL/GenBank/DDBJ databases">
        <title>Draft genome sequence of Bifidobacterium catenulatum (DSM 16992).</title>
        <authorList>
            <person name="Sudarsanam P."/>
            <person name="Ley R."/>
            <person name="Guruge J."/>
            <person name="Turnbaugh P.J."/>
            <person name="Mahowald M."/>
            <person name="Liep D."/>
            <person name="Gordon J."/>
        </authorList>
    </citation>
    <scope>NUCLEOTIDE SEQUENCE [LARGE SCALE GENOMIC DNA]</scope>
    <source>
        <strain evidence="2 3">DSM 16992</strain>
    </source>
</reference>
<gene>
    <name evidence="2" type="ORF">BIFCAT_01268</name>
</gene>
<sequence>MPRLNEARWHRPGQRNHTRDGRTEPWHSPFDYGDGAFQASVMLCLDD</sequence>
<comment type="caution">
    <text evidence="2">The sequence shown here is derived from an EMBL/GenBank/DDBJ whole genome shotgun (WGS) entry which is preliminary data.</text>
</comment>
<accession>B6XVY5</accession>
<evidence type="ECO:0000313" key="3">
    <source>
        <dbReference type="Proteomes" id="UP000003882"/>
    </source>
</evidence>
<feature type="region of interest" description="Disordered" evidence="1">
    <location>
        <begin position="1"/>
        <end position="28"/>
    </location>
</feature>
<protein>
    <submittedName>
        <fullName evidence="2">Uncharacterized protein</fullName>
    </submittedName>
</protein>
<reference evidence="2 3" key="2">
    <citation type="submission" date="2008-10" db="EMBL/GenBank/DDBJ databases">
        <authorList>
            <person name="Fulton L."/>
            <person name="Clifton S."/>
            <person name="Fulton B."/>
            <person name="Xu J."/>
            <person name="Minx P."/>
            <person name="Pepin K.H."/>
            <person name="Johnson M."/>
            <person name="Bhonagiri V."/>
            <person name="Nash W.E."/>
            <person name="Mardis E.R."/>
            <person name="Wilson R.K."/>
        </authorList>
    </citation>
    <scope>NUCLEOTIDE SEQUENCE [LARGE SCALE GENOMIC DNA]</scope>
    <source>
        <strain evidence="2 3">DSM 16992</strain>
    </source>
</reference>
<proteinExistence type="predicted"/>
<evidence type="ECO:0000256" key="1">
    <source>
        <dbReference type="SAM" id="MobiDB-lite"/>
    </source>
</evidence>
<dbReference type="EMBL" id="ABXY01000017">
    <property type="protein sequence ID" value="EEB21179.1"/>
    <property type="molecule type" value="Genomic_DNA"/>
</dbReference>
<evidence type="ECO:0000313" key="2">
    <source>
        <dbReference type="EMBL" id="EEB21179.1"/>
    </source>
</evidence>
<dbReference type="Proteomes" id="UP000003882">
    <property type="component" value="Unassembled WGS sequence"/>
</dbReference>
<name>B6XVY5_9BIFI</name>
<dbReference type="AlphaFoldDB" id="B6XVY5"/>